<protein>
    <recommendedName>
        <fullName evidence="1">Phage tail assembly chaperone-like domain-containing protein</fullName>
    </recommendedName>
</protein>
<sequence length="118" mass="13736">MNRPPITICQALVAIDPTKSWHVKNNVYENITCEDGVIPTLDEILEKIQEMIVEQSWEDLRLKRDRLLKHSDKYSVPDYPHLTPEIEQGWLDYRQTLRDLPTATEDPTNPVWPSIPTA</sequence>
<proteinExistence type="predicted"/>
<dbReference type="Gene3D" id="6.10.140.1310">
    <property type="match status" value="1"/>
</dbReference>
<evidence type="ECO:0000259" key="1">
    <source>
        <dbReference type="Pfam" id="PF16778"/>
    </source>
</evidence>
<reference evidence="2" key="1">
    <citation type="journal article" date="2020" name="Nature">
        <title>Giant virus diversity and host interactions through global metagenomics.</title>
        <authorList>
            <person name="Schulz F."/>
            <person name="Roux S."/>
            <person name="Paez-Espino D."/>
            <person name="Jungbluth S."/>
            <person name="Walsh D.A."/>
            <person name="Denef V.J."/>
            <person name="McMahon K.D."/>
            <person name="Konstantinidis K.T."/>
            <person name="Eloe-Fadrosh E.A."/>
            <person name="Kyrpides N.C."/>
            <person name="Woyke T."/>
        </authorList>
    </citation>
    <scope>NUCLEOTIDE SEQUENCE</scope>
    <source>
        <strain evidence="2">GVMAG-M-3300021389-45</strain>
    </source>
</reference>
<dbReference type="InterPro" id="IPR031893">
    <property type="entry name" value="Phage_tail_APC"/>
</dbReference>
<organism evidence="2">
    <name type="scientific">viral metagenome</name>
    <dbReference type="NCBI Taxonomy" id="1070528"/>
    <lineage>
        <taxon>unclassified sequences</taxon>
        <taxon>metagenomes</taxon>
        <taxon>organismal metagenomes</taxon>
    </lineage>
</organism>
<name>A0A6C0CLP8_9ZZZZ</name>
<dbReference type="EMBL" id="MN739457">
    <property type="protein sequence ID" value="QHT05538.1"/>
    <property type="molecule type" value="Genomic_DNA"/>
</dbReference>
<feature type="domain" description="Phage tail assembly chaperone-like" evidence="1">
    <location>
        <begin position="58"/>
        <end position="116"/>
    </location>
</feature>
<accession>A0A6C0CLP8</accession>
<evidence type="ECO:0000313" key="2">
    <source>
        <dbReference type="EMBL" id="QHT05538.1"/>
    </source>
</evidence>
<dbReference type="AlphaFoldDB" id="A0A6C0CLP8"/>
<dbReference type="Pfam" id="PF16778">
    <property type="entry name" value="Phage_tail_APC"/>
    <property type="match status" value="1"/>
</dbReference>